<dbReference type="EMBL" id="CP108021">
    <property type="protein sequence ID" value="WUM21789.1"/>
    <property type="molecule type" value="Genomic_DNA"/>
</dbReference>
<proteinExistence type="predicted"/>
<keyword evidence="2" id="KW-1185">Reference proteome</keyword>
<dbReference type="Proteomes" id="UP001432128">
    <property type="component" value="Chromosome"/>
</dbReference>
<dbReference type="AlphaFoldDB" id="A0AAU4K6X1"/>
<sequence>MTDAEKLPYVAIATVQGIETQQAWSIVDRHSFTGDVRADADAVYAAATRQAWPRP</sequence>
<gene>
    <name evidence="1" type="ORF">OG579_08480</name>
</gene>
<accession>A0AAU4K6X1</accession>
<reference evidence="1 2" key="1">
    <citation type="submission" date="2022-10" db="EMBL/GenBank/DDBJ databases">
        <title>The complete genomes of actinobacterial strains from the NBC collection.</title>
        <authorList>
            <person name="Joergensen T.S."/>
            <person name="Alvarez Arevalo M."/>
            <person name="Sterndorff E.B."/>
            <person name="Faurdal D."/>
            <person name="Vuksanovic O."/>
            <person name="Mourched A.-S."/>
            <person name="Charusanti P."/>
            <person name="Shaw S."/>
            <person name="Blin K."/>
            <person name="Weber T."/>
        </authorList>
    </citation>
    <scope>NUCLEOTIDE SEQUENCE [LARGE SCALE GENOMIC DNA]</scope>
    <source>
        <strain evidence="1 2">NBC_00319</strain>
    </source>
</reference>
<dbReference type="KEGG" id="whr:OG579_08480"/>
<organism evidence="1 2">
    <name type="scientific">Williamsia herbipolensis</name>
    <dbReference type="NCBI Taxonomy" id="1603258"/>
    <lineage>
        <taxon>Bacteria</taxon>
        <taxon>Bacillati</taxon>
        <taxon>Actinomycetota</taxon>
        <taxon>Actinomycetes</taxon>
        <taxon>Mycobacteriales</taxon>
        <taxon>Nocardiaceae</taxon>
        <taxon>Williamsia</taxon>
    </lineage>
</organism>
<dbReference type="RefSeq" id="WP_328858774.1">
    <property type="nucleotide sequence ID" value="NZ_CP108021.1"/>
</dbReference>
<evidence type="ECO:0000313" key="2">
    <source>
        <dbReference type="Proteomes" id="UP001432128"/>
    </source>
</evidence>
<evidence type="ECO:0000313" key="1">
    <source>
        <dbReference type="EMBL" id="WUM21789.1"/>
    </source>
</evidence>
<name>A0AAU4K6X1_9NOCA</name>
<protein>
    <submittedName>
        <fullName evidence="1">Uncharacterized protein</fullName>
    </submittedName>
</protein>